<dbReference type="CDD" id="cd06133">
    <property type="entry name" value="ERI-1_3'hExo_like"/>
    <property type="match status" value="1"/>
</dbReference>
<evidence type="ECO:0000313" key="1">
    <source>
        <dbReference type="EMBL" id="MCK7614352.1"/>
    </source>
</evidence>
<protein>
    <submittedName>
        <fullName evidence="1">Exonuclease domain-containing protein</fullName>
    </submittedName>
</protein>
<dbReference type="EMBL" id="JALNMJ010000015">
    <property type="protein sequence ID" value="MCK7614352.1"/>
    <property type="molecule type" value="Genomic_DNA"/>
</dbReference>
<dbReference type="GO" id="GO:0004527">
    <property type="term" value="F:exonuclease activity"/>
    <property type="evidence" value="ECO:0007669"/>
    <property type="project" value="UniProtKB-KW"/>
</dbReference>
<dbReference type="InterPro" id="IPR036397">
    <property type="entry name" value="RNaseH_sf"/>
</dbReference>
<gene>
    <name evidence="1" type="ORF">M0H32_19455</name>
</gene>
<dbReference type="Proteomes" id="UP001431221">
    <property type="component" value="Unassembled WGS sequence"/>
</dbReference>
<sequence>MTHVIIFDCEFLTRPGAKSRMWCGPEDPDPCVVQIGAVKLSLEPDFAIAATEKIFIKSRDRSGKTCVVAPFFVELTGITQAQVDAEGVSQTEALNRLERFADGASLWSWGKDEFFLLAISCYVAGIAPSIAAHRFGNAGNLLLTAGMPRDDLEQTTSGQLAGYYGLSGGSDRRHHDALDDAISVALCLQHLLRESRLTPEDFQLPASVRS</sequence>
<comment type="caution">
    <text evidence="1">The sequence shown here is derived from an EMBL/GenBank/DDBJ whole genome shotgun (WGS) entry which is preliminary data.</text>
</comment>
<accession>A0ABT0GZ52</accession>
<dbReference type="RefSeq" id="WP_248156873.1">
    <property type="nucleotide sequence ID" value="NZ_JALNMJ010000015.1"/>
</dbReference>
<organism evidence="1 2">
    <name type="scientific">Roseibium sediminicola</name>
    <dbReference type="NCBI Taxonomy" id="2933272"/>
    <lineage>
        <taxon>Bacteria</taxon>
        <taxon>Pseudomonadati</taxon>
        <taxon>Pseudomonadota</taxon>
        <taxon>Alphaproteobacteria</taxon>
        <taxon>Hyphomicrobiales</taxon>
        <taxon>Stappiaceae</taxon>
        <taxon>Roseibium</taxon>
    </lineage>
</organism>
<dbReference type="InterPro" id="IPR047201">
    <property type="entry name" value="ERI-1_3'hExo-like"/>
</dbReference>
<dbReference type="Gene3D" id="3.30.420.10">
    <property type="entry name" value="Ribonuclease H-like superfamily/Ribonuclease H"/>
    <property type="match status" value="1"/>
</dbReference>
<dbReference type="InterPro" id="IPR012337">
    <property type="entry name" value="RNaseH-like_sf"/>
</dbReference>
<name>A0ABT0GZ52_9HYPH</name>
<keyword evidence="1" id="KW-0269">Exonuclease</keyword>
<keyword evidence="1" id="KW-0540">Nuclease</keyword>
<evidence type="ECO:0000313" key="2">
    <source>
        <dbReference type="Proteomes" id="UP001431221"/>
    </source>
</evidence>
<keyword evidence="2" id="KW-1185">Reference proteome</keyword>
<proteinExistence type="predicted"/>
<keyword evidence="1" id="KW-0378">Hydrolase</keyword>
<reference evidence="1" key="1">
    <citation type="submission" date="2022-04" db="EMBL/GenBank/DDBJ databases">
        <title>Roseibium sp. CAU 1639 isolated from mud.</title>
        <authorList>
            <person name="Kim W."/>
        </authorList>
    </citation>
    <scope>NUCLEOTIDE SEQUENCE</scope>
    <source>
        <strain evidence="1">CAU 1639</strain>
    </source>
</reference>
<dbReference type="SUPFAM" id="SSF53098">
    <property type="entry name" value="Ribonuclease H-like"/>
    <property type="match status" value="1"/>
</dbReference>